<reference evidence="2" key="1">
    <citation type="submission" date="2021-03" db="EMBL/GenBank/DDBJ databases">
        <title>Draft genome sequence of rust myrtle Austropuccinia psidii MF-1, a brazilian biotype.</title>
        <authorList>
            <person name="Quecine M.C."/>
            <person name="Pachon D.M.R."/>
            <person name="Bonatelli M.L."/>
            <person name="Correr F.H."/>
            <person name="Franceschini L.M."/>
            <person name="Leite T.F."/>
            <person name="Margarido G.R.A."/>
            <person name="Almeida C.A."/>
            <person name="Ferrarezi J.A."/>
            <person name="Labate C.A."/>
        </authorList>
    </citation>
    <scope>NUCLEOTIDE SEQUENCE</scope>
    <source>
        <strain evidence="2">MF-1</strain>
    </source>
</reference>
<feature type="region of interest" description="Disordered" evidence="1">
    <location>
        <begin position="55"/>
        <end position="152"/>
    </location>
</feature>
<feature type="region of interest" description="Disordered" evidence="1">
    <location>
        <begin position="1"/>
        <end position="41"/>
    </location>
</feature>
<dbReference type="EMBL" id="AVOT02086148">
    <property type="protein sequence ID" value="MBW0570383.1"/>
    <property type="molecule type" value="Genomic_DNA"/>
</dbReference>
<name>A0A9Q3JVZ3_9BASI</name>
<dbReference type="AlphaFoldDB" id="A0A9Q3JVZ3"/>
<evidence type="ECO:0000313" key="3">
    <source>
        <dbReference type="Proteomes" id="UP000765509"/>
    </source>
</evidence>
<organism evidence="2 3">
    <name type="scientific">Austropuccinia psidii MF-1</name>
    <dbReference type="NCBI Taxonomy" id="1389203"/>
    <lineage>
        <taxon>Eukaryota</taxon>
        <taxon>Fungi</taxon>
        <taxon>Dikarya</taxon>
        <taxon>Basidiomycota</taxon>
        <taxon>Pucciniomycotina</taxon>
        <taxon>Pucciniomycetes</taxon>
        <taxon>Pucciniales</taxon>
        <taxon>Sphaerophragmiaceae</taxon>
        <taxon>Austropuccinia</taxon>
    </lineage>
</organism>
<feature type="compositionally biased region" description="Basic residues" evidence="1">
    <location>
        <begin position="112"/>
        <end position="130"/>
    </location>
</feature>
<comment type="caution">
    <text evidence="2">The sequence shown here is derived from an EMBL/GenBank/DDBJ whole genome shotgun (WGS) entry which is preliminary data.</text>
</comment>
<gene>
    <name evidence="2" type="ORF">O181_110098</name>
</gene>
<keyword evidence="3" id="KW-1185">Reference proteome</keyword>
<dbReference type="Proteomes" id="UP000765509">
    <property type="component" value="Unassembled WGS sequence"/>
</dbReference>
<sequence length="168" mass="19021">MDLEEGIQVINPKDKNVSAEERHKWRIPELPPVPKGNNRDIPVSVQQLVYGGKAAGVGTSSKSLDRHNELLSSKNQKKKLAQGKYNSPVEAPQASTSKNTPQQVPNKDKKNPKNNQKGKQKAKGKAKSKWTKPNPQNHRITKKEKKAMDNAFNMERTLIELKKRRRKD</sequence>
<accession>A0A9Q3JVZ3</accession>
<proteinExistence type="predicted"/>
<protein>
    <submittedName>
        <fullName evidence="2">Uncharacterized protein</fullName>
    </submittedName>
</protein>
<feature type="compositionally biased region" description="Basic and acidic residues" evidence="1">
    <location>
        <begin position="12"/>
        <end position="27"/>
    </location>
</feature>
<evidence type="ECO:0000256" key="1">
    <source>
        <dbReference type="SAM" id="MobiDB-lite"/>
    </source>
</evidence>
<evidence type="ECO:0000313" key="2">
    <source>
        <dbReference type="EMBL" id="MBW0570383.1"/>
    </source>
</evidence>